<keyword evidence="2 5" id="KW-0689">Ribosomal protein</keyword>
<dbReference type="InterPro" id="IPR005706">
    <property type="entry name" value="Ribosomal_uS2_bac/mit/plastid"/>
</dbReference>
<feature type="compositionally biased region" description="Basic and acidic residues" evidence="4">
    <location>
        <begin position="575"/>
        <end position="584"/>
    </location>
</feature>
<feature type="region of interest" description="Disordered" evidence="4">
    <location>
        <begin position="410"/>
        <end position="429"/>
    </location>
</feature>
<reference evidence="5" key="1">
    <citation type="submission" date="2021-12" db="EMBL/GenBank/DDBJ databases">
        <authorList>
            <person name="Zaccaron A."/>
            <person name="Stergiopoulos I."/>
        </authorList>
    </citation>
    <scope>NUCLEOTIDE SEQUENCE</scope>
    <source>
        <strain evidence="5">Race5_Kim</strain>
    </source>
</reference>
<dbReference type="HAMAP" id="MF_00291_B">
    <property type="entry name" value="Ribosomal_uS2_B"/>
    <property type="match status" value="1"/>
</dbReference>
<evidence type="ECO:0000313" key="6">
    <source>
        <dbReference type="Proteomes" id="UP000756132"/>
    </source>
</evidence>
<feature type="compositionally biased region" description="Basic and acidic residues" evidence="4">
    <location>
        <begin position="344"/>
        <end position="360"/>
    </location>
</feature>
<dbReference type="Pfam" id="PF00318">
    <property type="entry name" value="Ribosomal_S2"/>
    <property type="match status" value="1"/>
</dbReference>
<dbReference type="GeneID" id="71993006"/>
<dbReference type="EMBL" id="CP090173">
    <property type="protein sequence ID" value="UJO23726.1"/>
    <property type="molecule type" value="Genomic_DNA"/>
</dbReference>
<dbReference type="RefSeq" id="XP_047768092.1">
    <property type="nucleotide sequence ID" value="XM_047912276.1"/>
</dbReference>
<dbReference type="KEGG" id="ffu:CLAFUR5_13128"/>
<dbReference type="Proteomes" id="UP000756132">
    <property type="component" value="Chromosome 11"/>
</dbReference>
<dbReference type="PROSITE" id="PS00962">
    <property type="entry name" value="RIBOSOMAL_S2_1"/>
    <property type="match status" value="1"/>
</dbReference>
<accession>A0A9Q8UV91</accession>
<dbReference type="InterPro" id="IPR018130">
    <property type="entry name" value="Ribosomal_uS2_CS"/>
</dbReference>
<comment type="similarity">
    <text evidence="1">Belongs to the universal ribosomal protein uS2 family.</text>
</comment>
<protein>
    <submittedName>
        <fullName evidence="5">37S ribosomal protein MRP4, mitochondrial</fullName>
    </submittedName>
</protein>
<feature type="compositionally biased region" description="Low complexity" evidence="4">
    <location>
        <begin position="411"/>
        <end position="429"/>
    </location>
</feature>
<keyword evidence="6" id="KW-1185">Reference proteome</keyword>
<dbReference type="OMA" id="HPVAQDY"/>
<dbReference type="Gene3D" id="3.40.50.10490">
    <property type="entry name" value="Glucose-6-phosphate isomerase like protein, domain 1"/>
    <property type="match status" value="1"/>
</dbReference>
<feature type="compositionally biased region" description="Acidic residues" evidence="4">
    <location>
        <begin position="375"/>
        <end position="384"/>
    </location>
</feature>
<proteinExistence type="inferred from homology"/>
<sequence>MITRALRLRHGRIALPKRSTLRRTYASASVEETSDGTPTSQPAFLQGPSTAQMQLDSIPNVRSVTLNDPNHPVAQDYAFFQHQKARTGHLGTALEPHYKPHELLTNPPSPKDITLELLLASQAHIGHATSLWNPANARYIFGVRGRKKDGESPIHIISLDATAAHLRRACKIMSGVTEKGGLVLFVGTRAGQARAVVKAAEMSKGCHLFTKWIPGTITNGQQILGSCAKKVVDEFDRDVEGFEDQLGLKAAVKPDLVVCLNPLENYVLLHECGLNNIPTIGIVDTDANPTWVTYPIPANDDSLRCVQVIAGVLGRAGGEGQVKREDSAKRGFVTYNAAHGLRVPRTERPSDRAERRESSLRQRAAHAQARSQASIEEDEFEDLTGVDVKQHEEDQRLLAEAEQQMIREQGAPAEPAAYAPAESAEETSPLLEEDVDDIYSVAENMDPIDQSLTDEQFASEDLAEDLAQFGGADQLTDSPADDAANPAVPNSTTETWPDQTGATSGETSPIGQVEDVAEELGEDVAPPAPEGNPEVEIADVGQGTEYLKDTPAEKSGETEQASPAEVETESEEKEESGKDEGKGR</sequence>
<dbReference type="GO" id="GO:0003735">
    <property type="term" value="F:structural constituent of ribosome"/>
    <property type="evidence" value="ECO:0007669"/>
    <property type="project" value="InterPro"/>
</dbReference>
<reference evidence="5" key="2">
    <citation type="journal article" date="2022" name="Microb. Genom.">
        <title>A chromosome-scale genome assembly of the tomato pathogen Cladosporium fulvum reveals a compartmentalized genome architecture and the presence of a dispensable chromosome.</title>
        <authorList>
            <person name="Zaccaron A.Z."/>
            <person name="Chen L.H."/>
            <person name="Samaras A."/>
            <person name="Stergiopoulos I."/>
        </authorList>
    </citation>
    <scope>NUCLEOTIDE SEQUENCE</scope>
    <source>
        <strain evidence="5">Race5_Kim</strain>
    </source>
</reference>
<dbReference type="PANTHER" id="PTHR12534:SF0">
    <property type="entry name" value="SMALL RIBOSOMAL SUBUNIT PROTEIN US2M"/>
    <property type="match status" value="1"/>
</dbReference>
<evidence type="ECO:0000256" key="1">
    <source>
        <dbReference type="ARBA" id="ARBA00006242"/>
    </source>
</evidence>
<evidence type="ECO:0000256" key="4">
    <source>
        <dbReference type="SAM" id="MobiDB-lite"/>
    </source>
</evidence>
<keyword evidence="3" id="KW-0687">Ribonucleoprotein</keyword>
<feature type="compositionally biased region" description="Polar residues" evidence="4">
    <location>
        <begin position="492"/>
        <end position="510"/>
    </location>
</feature>
<dbReference type="PANTHER" id="PTHR12534">
    <property type="entry name" value="30S RIBOSOMAL PROTEIN S2 PROKARYOTIC AND ORGANELLAR"/>
    <property type="match status" value="1"/>
</dbReference>
<dbReference type="GO" id="GO:0006412">
    <property type="term" value="P:translation"/>
    <property type="evidence" value="ECO:0007669"/>
    <property type="project" value="InterPro"/>
</dbReference>
<feature type="compositionally biased region" description="Low complexity" evidence="4">
    <location>
        <begin position="477"/>
        <end position="491"/>
    </location>
</feature>
<dbReference type="SUPFAM" id="SSF52313">
    <property type="entry name" value="Ribosomal protein S2"/>
    <property type="match status" value="1"/>
</dbReference>
<name>A0A9Q8UV91_PASFU</name>
<feature type="compositionally biased region" description="Basic and acidic residues" evidence="4">
    <location>
        <begin position="546"/>
        <end position="557"/>
    </location>
</feature>
<evidence type="ECO:0000256" key="3">
    <source>
        <dbReference type="ARBA" id="ARBA00023274"/>
    </source>
</evidence>
<gene>
    <name evidence="5" type="ORF">CLAFUR5_13128</name>
</gene>
<dbReference type="OrthoDB" id="2320368at2759"/>
<evidence type="ECO:0000256" key="2">
    <source>
        <dbReference type="ARBA" id="ARBA00022980"/>
    </source>
</evidence>
<feature type="region of interest" description="Disordered" evidence="4">
    <location>
        <begin position="339"/>
        <end position="387"/>
    </location>
</feature>
<dbReference type="InterPro" id="IPR023591">
    <property type="entry name" value="Ribosomal_uS2_flav_dom_sf"/>
</dbReference>
<evidence type="ECO:0000313" key="5">
    <source>
        <dbReference type="EMBL" id="UJO23726.1"/>
    </source>
</evidence>
<dbReference type="GO" id="GO:0005763">
    <property type="term" value="C:mitochondrial small ribosomal subunit"/>
    <property type="evidence" value="ECO:0007669"/>
    <property type="project" value="TreeGrafter"/>
</dbReference>
<feature type="compositionally biased region" description="Low complexity" evidence="4">
    <location>
        <begin position="361"/>
        <end position="374"/>
    </location>
</feature>
<dbReference type="InterPro" id="IPR001865">
    <property type="entry name" value="Ribosomal_uS2"/>
</dbReference>
<dbReference type="AlphaFoldDB" id="A0A9Q8UV91"/>
<organism evidence="5 6">
    <name type="scientific">Passalora fulva</name>
    <name type="common">Tomato leaf mold</name>
    <name type="synonym">Cladosporium fulvum</name>
    <dbReference type="NCBI Taxonomy" id="5499"/>
    <lineage>
        <taxon>Eukaryota</taxon>
        <taxon>Fungi</taxon>
        <taxon>Dikarya</taxon>
        <taxon>Ascomycota</taxon>
        <taxon>Pezizomycotina</taxon>
        <taxon>Dothideomycetes</taxon>
        <taxon>Dothideomycetidae</taxon>
        <taxon>Mycosphaerellales</taxon>
        <taxon>Mycosphaerellaceae</taxon>
        <taxon>Fulvia</taxon>
    </lineage>
</organism>
<dbReference type="CDD" id="cd01425">
    <property type="entry name" value="RPS2"/>
    <property type="match status" value="1"/>
</dbReference>
<feature type="region of interest" description="Disordered" evidence="4">
    <location>
        <begin position="443"/>
        <end position="584"/>
    </location>
</feature>
<dbReference type="PRINTS" id="PR00395">
    <property type="entry name" value="RIBOSOMALS2"/>
</dbReference>